<accession>A0A6I4UZF6</accession>
<feature type="region of interest" description="Disordered" evidence="1">
    <location>
        <begin position="1"/>
        <end position="86"/>
    </location>
</feature>
<evidence type="ECO:0000313" key="2">
    <source>
        <dbReference type="EMBL" id="MXP42627.1"/>
    </source>
</evidence>
<comment type="caution">
    <text evidence="2">The sequence shown here is derived from an EMBL/GenBank/DDBJ whole genome shotgun (WGS) entry which is preliminary data.</text>
</comment>
<feature type="compositionally biased region" description="Basic and acidic residues" evidence="1">
    <location>
        <begin position="1"/>
        <end position="11"/>
    </location>
</feature>
<dbReference type="RefSeq" id="WP_160747488.1">
    <property type="nucleotide sequence ID" value="NZ_WTYK01000009.1"/>
</dbReference>
<evidence type="ECO:0000313" key="3">
    <source>
        <dbReference type="Proteomes" id="UP000469159"/>
    </source>
</evidence>
<reference evidence="2 3" key="1">
    <citation type="submission" date="2019-12" db="EMBL/GenBank/DDBJ databases">
        <title>Genomic-based taxomic classification of the family Erythrobacteraceae.</title>
        <authorList>
            <person name="Xu L."/>
        </authorList>
    </citation>
    <scope>NUCLEOTIDE SEQUENCE [LARGE SCALE GENOMIC DNA]</scope>
    <source>
        <strain evidence="2 3">MCCC 1K02066</strain>
    </source>
</reference>
<feature type="compositionally biased region" description="Polar residues" evidence="1">
    <location>
        <begin position="21"/>
        <end position="38"/>
    </location>
</feature>
<feature type="compositionally biased region" description="Basic and acidic residues" evidence="1">
    <location>
        <begin position="56"/>
        <end position="80"/>
    </location>
</feature>
<dbReference type="Proteomes" id="UP000469159">
    <property type="component" value="Unassembled WGS sequence"/>
</dbReference>
<gene>
    <name evidence="2" type="ORF">GRI75_13360</name>
</gene>
<dbReference type="EMBL" id="WTYK01000009">
    <property type="protein sequence ID" value="MXP42627.1"/>
    <property type="molecule type" value="Genomic_DNA"/>
</dbReference>
<keyword evidence="3" id="KW-1185">Reference proteome</keyword>
<sequence length="86" mass="9331">MPDRQSRHPDNDMIDAAQEESVPTAQQSAAGGQVSRQVGSRAELHRAEGTLEGDEVERATGRDNPDQDAQKGNKTFDKIRSGQQNG</sequence>
<evidence type="ECO:0000256" key="1">
    <source>
        <dbReference type="SAM" id="MobiDB-lite"/>
    </source>
</evidence>
<protein>
    <submittedName>
        <fullName evidence="2">Uncharacterized protein</fullName>
    </submittedName>
</protein>
<organism evidence="2 3">
    <name type="scientific">Croceibacterium soli</name>
    <dbReference type="NCBI Taxonomy" id="1739690"/>
    <lineage>
        <taxon>Bacteria</taxon>
        <taxon>Pseudomonadati</taxon>
        <taxon>Pseudomonadota</taxon>
        <taxon>Alphaproteobacteria</taxon>
        <taxon>Sphingomonadales</taxon>
        <taxon>Erythrobacteraceae</taxon>
        <taxon>Croceibacterium</taxon>
    </lineage>
</organism>
<name>A0A6I4UZF6_9SPHN</name>
<dbReference type="OrthoDB" id="7428414at2"/>
<dbReference type="AlphaFoldDB" id="A0A6I4UZF6"/>
<proteinExistence type="predicted"/>